<comment type="caution">
    <text evidence="2">The sequence shown here is derived from an EMBL/GenBank/DDBJ whole genome shotgun (WGS) entry which is preliminary data.</text>
</comment>
<feature type="compositionally biased region" description="Basic and acidic residues" evidence="1">
    <location>
        <begin position="177"/>
        <end position="190"/>
    </location>
</feature>
<sequence>MSQTHPTAASSSSSNFRPMIDNTLNKYEKCTKDDLREHPLAAQLRFCDSPSAILVVLQEQVQGLDQSQSTDECWTKWLDPAVNVLYAFSNIIGSGVSSGHALVGDPIFHIYDLCGRYFPPVSAIFIRVGVLLSVCIINNFVQAFVTHTSVRQLNMFEQAKTRLSTSSSGSKYFSASRDLHRSTTDHRNEE</sequence>
<dbReference type="AlphaFoldDB" id="A0A9P5MV16"/>
<organism evidence="2 3">
    <name type="scientific">Russula ochroleuca</name>
    <dbReference type="NCBI Taxonomy" id="152965"/>
    <lineage>
        <taxon>Eukaryota</taxon>
        <taxon>Fungi</taxon>
        <taxon>Dikarya</taxon>
        <taxon>Basidiomycota</taxon>
        <taxon>Agaricomycotina</taxon>
        <taxon>Agaricomycetes</taxon>
        <taxon>Russulales</taxon>
        <taxon>Russulaceae</taxon>
        <taxon>Russula</taxon>
    </lineage>
</organism>
<evidence type="ECO:0000313" key="2">
    <source>
        <dbReference type="EMBL" id="KAF8479279.1"/>
    </source>
</evidence>
<evidence type="ECO:0000256" key="1">
    <source>
        <dbReference type="SAM" id="MobiDB-lite"/>
    </source>
</evidence>
<reference evidence="2" key="2">
    <citation type="journal article" date="2020" name="Nat. Commun.">
        <title>Large-scale genome sequencing of mycorrhizal fungi provides insights into the early evolution of symbiotic traits.</title>
        <authorList>
            <person name="Miyauchi S."/>
            <person name="Kiss E."/>
            <person name="Kuo A."/>
            <person name="Drula E."/>
            <person name="Kohler A."/>
            <person name="Sanchez-Garcia M."/>
            <person name="Morin E."/>
            <person name="Andreopoulos B."/>
            <person name="Barry K.W."/>
            <person name="Bonito G."/>
            <person name="Buee M."/>
            <person name="Carver A."/>
            <person name="Chen C."/>
            <person name="Cichocki N."/>
            <person name="Clum A."/>
            <person name="Culley D."/>
            <person name="Crous P.W."/>
            <person name="Fauchery L."/>
            <person name="Girlanda M."/>
            <person name="Hayes R.D."/>
            <person name="Keri Z."/>
            <person name="LaButti K."/>
            <person name="Lipzen A."/>
            <person name="Lombard V."/>
            <person name="Magnuson J."/>
            <person name="Maillard F."/>
            <person name="Murat C."/>
            <person name="Nolan M."/>
            <person name="Ohm R.A."/>
            <person name="Pangilinan J."/>
            <person name="Pereira M.F."/>
            <person name="Perotto S."/>
            <person name="Peter M."/>
            <person name="Pfister S."/>
            <person name="Riley R."/>
            <person name="Sitrit Y."/>
            <person name="Stielow J.B."/>
            <person name="Szollosi G."/>
            <person name="Zifcakova L."/>
            <person name="Stursova M."/>
            <person name="Spatafora J.W."/>
            <person name="Tedersoo L."/>
            <person name="Vaario L.M."/>
            <person name="Yamada A."/>
            <person name="Yan M."/>
            <person name="Wang P."/>
            <person name="Xu J."/>
            <person name="Bruns T."/>
            <person name="Baldrian P."/>
            <person name="Vilgalys R."/>
            <person name="Dunand C."/>
            <person name="Henrissat B."/>
            <person name="Grigoriev I.V."/>
            <person name="Hibbett D."/>
            <person name="Nagy L.G."/>
            <person name="Martin F.M."/>
        </authorList>
    </citation>
    <scope>NUCLEOTIDE SEQUENCE</scope>
    <source>
        <strain evidence="2">Prilba</strain>
    </source>
</reference>
<feature type="region of interest" description="Disordered" evidence="1">
    <location>
        <begin position="166"/>
        <end position="190"/>
    </location>
</feature>
<keyword evidence="3" id="KW-1185">Reference proteome</keyword>
<name>A0A9P5MV16_9AGAM</name>
<dbReference type="OrthoDB" id="7464126at2759"/>
<dbReference type="Proteomes" id="UP000759537">
    <property type="component" value="Unassembled WGS sequence"/>
</dbReference>
<protein>
    <submittedName>
        <fullName evidence="2">Uncharacterized protein</fullName>
    </submittedName>
</protein>
<accession>A0A9P5MV16</accession>
<dbReference type="EMBL" id="WHVB01000010">
    <property type="protein sequence ID" value="KAF8479279.1"/>
    <property type="molecule type" value="Genomic_DNA"/>
</dbReference>
<gene>
    <name evidence="2" type="ORF">DFH94DRAFT_49108</name>
</gene>
<reference evidence="2" key="1">
    <citation type="submission" date="2019-10" db="EMBL/GenBank/DDBJ databases">
        <authorList>
            <consortium name="DOE Joint Genome Institute"/>
            <person name="Kuo A."/>
            <person name="Miyauchi S."/>
            <person name="Kiss E."/>
            <person name="Drula E."/>
            <person name="Kohler A."/>
            <person name="Sanchez-Garcia M."/>
            <person name="Andreopoulos B."/>
            <person name="Barry K.W."/>
            <person name="Bonito G."/>
            <person name="Buee M."/>
            <person name="Carver A."/>
            <person name="Chen C."/>
            <person name="Cichocki N."/>
            <person name="Clum A."/>
            <person name="Culley D."/>
            <person name="Crous P.W."/>
            <person name="Fauchery L."/>
            <person name="Girlanda M."/>
            <person name="Hayes R."/>
            <person name="Keri Z."/>
            <person name="LaButti K."/>
            <person name="Lipzen A."/>
            <person name="Lombard V."/>
            <person name="Magnuson J."/>
            <person name="Maillard F."/>
            <person name="Morin E."/>
            <person name="Murat C."/>
            <person name="Nolan M."/>
            <person name="Ohm R."/>
            <person name="Pangilinan J."/>
            <person name="Pereira M."/>
            <person name="Perotto S."/>
            <person name="Peter M."/>
            <person name="Riley R."/>
            <person name="Sitrit Y."/>
            <person name="Stielow B."/>
            <person name="Szollosi G."/>
            <person name="Zifcakova L."/>
            <person name="Stursova M."/>
            <person name="Spatafora J.W."/>
            <person name="Tedersoo L."/>
            <person name="Vaario L.-M."/>
            <person name="Yamada A."/>
            <person name="Yan M."/>
            <person name="Wang P."/>
            <person name="Xu J."/>
            <person name="Bruns T."/>
            <person name="Baldrian P."/>
            <person name="Vilgalys R."/>
            <person name="Henrissat B."/>
            <person name="Grigoriev I.V."/>
            <person name="Hibbett D."/>
            <person name="Nagy L.G."/>
            <person name="Martin F.M."/>
        </authorList>
    </citation>
    <scope>NUCLEOTIDE SEQUENCE</scope>
    <source>
        <strain evidence="2">Prilba</strain>
    </source>
</reference>
<proteinExistence type="predicted"/>
<evidence type="ECO:0000313" key="3">
    <source>
        <dbReference type="Proteomes" id="UP000759537"/>
    </source>
</evidence>